<dbReference type="EMBL" id="JABEZU010000001">
    <property type="protein sequence ID" value="NOV96409.1"/>
    <property type="molecule type" value="Genomic_DNA"/>
</dbReference>
<comment type="caution">
    <text evidence="3">The sequence shown here is derived from an EMBL/GenBank/DDBJ whole genome shotgun (WGS) entry which is preliminary data.</text>
</comment>
<evidence type="ECO:0000313" key="3">
    <source>
        <dbReference type="EMBL" id="NOV96409.1"/>
    </source>
</evidence>
<proteinExistence type="predicted"/>
<name>A0ABX2A0T3_9MICO</name>
<reference evidence="3 4" key="1">
    <citation type="submission" date="2020-05" db="EMBL/GenBank/DDBJ databases">
        <title>Genomic Encyclopedia of Type Strains, Phase III (KMG-III): the genomes of soil and plant-associated and newly described type strains.</title>
        <authorList>
            <person name="Whitman W."/>
        </authorList>
    </citation>
    <scope>NUCLEOTIDE SEQUENCE [LARGE SCALE GENOMIC DNA]</scope>
    <source>
        <strain evidence="3 4">KCTC 19046</strain>
    </source>
</reference>
<keyword evidence="4" id="KW-1185">Reference proteome</keyword>
<protein>
    <recommendedName>
        <fullName evidence="5">DUF4164 family protein</fullName>
    </recommendedName>
</protein>
<dbReference type="RefSeq" id="WP_216645149.1">
    <property type="nucleotide sequence ID" value="NZ_BAAAML010000002.1"/>
</dbReference>
<evidence type="ECO:0008006" key="5">
    <source>
        <dbReference type="Google" id="ProtNLM"/>
    </source>
</evidence>
<evidence type="ECO:0000256" key="1">
    <source>
        <dbReference type="SAM" id="Coils"/>
    </source>
</evidence>
<keyword evidence="1" id="KW-0175">Coiled coil</keyword>
<evidence type="ECO:0000313" key="4">
    <source>
        <dbReference type="Proteomes" id="UP000757540"/>
    </source>
</evidence>
<feature type="region of interest" description="Disordered" evidence="2">
    <location>
        <begin position="76"/>
        <end position="101"/>
    </location>
</feature>
<organism evidence="3 4">
    <name type="scientific">Isoptericola halotolerans</name>
    <dbReference type="NCBI Taxonomy" id="300560"/>
    <lineage>
        <taxon>Bacteria</taxon>
        <taxon>Bacillati</taxon>
        <taxon>Actinomycetota</taxon>
        <taxon>Actinomycetes</taxon>
        <taxon>Micrococcales</taxon>
        <taxon>Promicromonosporaceae</taxon>
        <taxon>Isoptericola</taxon>
    </lineage>
</organism>
<dbReference type="Proteomes" id="UP000757540">
    <property type="component" value="Unassembled WGS sequence"/>
</dbReference>
<evidence type="ECO:0000256" key="2">
    <source>
        <dbReference type="SAM" id="MobiDB-lite"/>
    </source>
</evidence>
<gene>
    <name evidence="3" type="ORF">HDG69_000962</name>
</gene>
<sequence>MTEAPSPGLREHERELAAILDEAEQRIGELRLELSRREDLSAQHAELDRLDEHLATARVSWSEVRGFFDDVLHQLRGRGNPPAGDEAPGGLRAAGREHDDA</sequence>
<accession>A0ABX2A0T3</accession>
<feature type="coiled-coil region" evidence="1">
    <location>
        <begin position="9"/>
        <end position="40"/>
    </location>
</feature>